<feature type="region of interest" description="Disordered" evidence="2">
    <location>
        <begin position="629"/>
        <end position="691"/>
    </location>
</feature>
<dbReference type="Pfam" id="PF20411">
    <property type="entry name" value="DUF6697"/>
    <property type="match status" value="1"/>
</dbReference>
<keyword evidence="1" id="KW-0175">Coiled coil</keyword>
<evidence type="ECO:0000313" key="5">
    <source>
        <dbReference type="Proteomes" id="UP000310158"/>
    </source>
</evidence>
<organism evidence="4 5">
    <name type="scientific">Bondarzewia mesenterica</name>
    <dbReference type="NCBI Taxonomy" id="1095465"/>
    <lineage>
        <taxon>Eukaryota</taxon>
        <taxon>Fungi</taxon>
        <taxon>Dikarya</taxon>
        <taxon>Basidiomycota</taxon>
        <taxon>Agaricomycotina</taxon>
        <taxon>Agaricomycetes</taxon>
        <taxon>Russulales</taxon>
        <taxon>Bondarzewiaceae</taxon>
        <taxon>Bondarzewia</taxon>
    </lineage>
</organism>
<sequence length="691" mass="77134">MESTQNTIGDLMASHSALNDKLRDAYRTIDDLKQQAKFSKERHDTLKKSYEDDLRQTRQERDTFRRDAGAKVAEVTMLRRQQAEQTPLGPQTNHEAEQMELVTLREANASLESQLAVSKAHGEEQTSRIDDLYVEHNAMKVRLDEGSIAEDKLRAEIARLCAESEDLCCQLDASKGEGEEKSTIILRAEEELNTLRAARNDAQEQLALLRASEEKREAEINRLRADNLQIQASLVSLQQQTQGNGRSRGIGISGTSSSKDASVQVELSIISPQPTDETEVIEISSGDEDDDSKSATTAQSLPPFTIKIKRKSAIQMPTSDSPLSKRRKLANTFMRESDTGVRSTRSDKRTIYMPLLGTSGTNPTPGPSSAQELVRNIQIGKQAFANVFKSYSIPSTVEDRIACYKPIAVPCNSVAGFHASDSYDGFVSRKFLCESYGYREQTFIGSAHSVSNDPHGKRRQTLFPQWDPNPGLPPCPGAPGTILSNRLEVLENPLWTVFLRAKSKALWIYAGDYVIEKSDKPLTPLEFAALPNRTRREWADAILKAKQWPCYTNMRARISLRKKRREISDEAIQAETRPSMSYLTETDVLKAMDRGEEILNVLMLRPSGYDEDFQRDMSEKFAVYDAKGNGSKATASTNGQMTKGTDATRRASAPRPRSRLEQEDLGEDELSPLSDIPASLPVGTYSLRSRR</sequence>
<evidence type="ECO:0000256" key="2">
    <source>
        <dbReference type="SAM" id="MobiDB-lite"/>
    </source>
</evidence>
<evidence type="ECO:0000259" key="3">
    <source>
        <dbReference type="Pfam" id="PF20411"/>
    </source>
</evidence>
<dbReference type="InterPro" id="IPR046520">
    <property type="entry name" value="DUF6697"/>
</dbReference>
<keyword evidence="5" id="KW-1185">Reference proteome</keyword>
<dbReference type="EMBL" id="SGPL01000432">
    <property type="protein sequence ID" value="THH12686.1"/>
    <property type="molecule type" value="Genomic_DNA"/>
</dbReference>
<gene>
    <name evidence="4" type="ORF">EW146_g7469</name>
</gene>
<comment type="caution">
    <text evidence="4">The sequence shown here is derived from an EMBL/GenBank/DDBJ whole genome shotgun (WGS) entry which is preliminary data.</text>
</comment>
<name>A0A4S4LKP5_9AGAM</name>
<evidence type="ECO:0000256" key="1">
    <source>
        <dbReference type="SAM" id="Coils"/>
    </source>
</evidence>
<reference evidence="4 5" key="1">
    <citation type="submission" date="2019-02" db="EMBL/GenBank/DDBJ databases">
        <title>Genome sequencing of the rare red list fungi Bondarzewia mesenterica.</title>
        <authorList>
            <person name="Buettner E."/>
            <person name="Kellner H."/>
        </authorList>
    </citation>
    <scope>NUCLEOTIDE SEQUENCE [LARGE SCALE GENOMIC DNA]</scope>
    <source>
        <strain evidence="4 5">DSM 108281</strain>
    </source>
</reference>
<evidence type="ECO:0000313" key="4">
    <source>
        <dbReference type="EMBL" id="THH12686.1"/>
    </source>
</evidence>
<feature type="compositionally biased region" description="Polar residues" evidence="2">
    <location>
        <begin position="631"/>
        <end position="645"/>
    </location>
</feature>
<feature type="region of interest" description="Disordered" evidence="2">
    <location>
        <begin position="238"/>
        <end position="263"/>
    </location>
</feature>
<dbReference type="Proteomes" id="UP000310158">
    <property type="component" value="Unassembled WGS sequence"/>
</dbReference>
<protein>
    <recommendedName>
        <fullName evidence="3">DUF6697 domain-containing protein</fullName>
    </recommendedName>
</protein>
<proteinExistence type="predicted"/>
<accession>A0A4S4LKP5</accession>
<feature type="domain" description="DUF6697" evidence="3">
    <location>
        <begin position="427"/>
        <end position="620"/>
    </location>
</feature>
<dbReference type="AlphaFoldDB" id="A0A4S4LKP5"/>
<feature type="coiled-coil region" evidence="1">
    <location>
        <begin position="15"/>
        <end position="67"/>
    </location>
</feature>
<dbReference type="OrthoDB" id="3265858at2759"/>